<evidence type="ECO:0000256" key="2">
    <source>
        <dbReference type="ARBA" id="ARBA00023125"/>
    </source>
</evidence>
<dbReference type="PROSITE" id="PS00622">
    <property type="entry name" value="HTH_LUXR_1"/>
    <property type="match status" value="1"/>
</dbReference>
<dbReference type="PANTHER" id="PTHR44688">
    <property type="entry name" value="DNA-BINDING TRANSCRIPTIONAL ACTIVATOR DEVR_DOSR"/>
    <property type="match status" value="1"/>
</dbReference>
<dbReference type="RefSeq" id="WP_066462337.1">
    <property type="nucleotide sequence ID" value="NZ_MATO01000015.1"/>
</dbReference>
<protein>
    <recommendedName>
        <fullName evidence="4">HTH luxR-type domain-containing protein</fullName>
    </recommendedName>
</protein>
<dbReference type="PANTHER" id="PTHR44688:SF16">
    <property type="entry name" value="DNA-BINDING TRANSCRIPTIONAL ACTIVATOR DEVR_DOSR"/>
    <property type="match status" value="1"/>
</dbReference>
<reference evidence="5 6" key="1">
    <citation type="submission" date="2016-07" db="EMBL/GenBank/DDBJ databases">
        <title>Caryophanon latum genome sequencing.</title>
        <authorList>
            <person name="Verma A."/>
            <person name="Pal Y."/>
            <person name="Krishnamurthi S."/>
        </authorList>
    </citation>
    <scope>NUCLEOTIDE SEQUENCE [LARGE SCALE GENOMIC DNA]</scope>
    <source>
        <strain evidence="5 6">DSM 14151</strain>
    </source>
</reference>
<proteinExistence type="predicted"/>
<evidence type="ECO:0000313" key="5">
    <source>
        <dbReference type="EMBL" id="OCS92513.1"/>
    </source>
</evidence>
<gene>
    <name evidence="5" type="ORF">A6K76_06415</name>
</gene>
<keyword evidence="6" id="KW-1185">Reference proteome</keyword>
<dbReference type="AlphaFoldDB" id="A0A1C0YZH0"/>
<comment type="caution">
    <text evidence="5">The sequence shown here is derived from an EMBL/GenBank/DDBJ whole genome shotgun (WGS) entry which is preliminary data.</text>
</comment>
<accession>A0A1C0YZH0</accession>
<dbReference type="Gene3D" id="1.10.10.10">
    <property type="entry name" value="Winged helix-like DNA-binding domain superfamily/Winged helix DNA-binding domain"/>
    <property type="match status" value="1"/>
</dbReference>
<dbReference type="EMBL" id="MATO01000015">
    <property type="protein sequence ID" value="OCS92513.1"/>
    <property type="molecule type" value="Genomic_DNA"/>
</dbReference>
<dbReference type="PROSITE" id="PS50043">
    <property type="entry name" value="HTH_LUXR_2"/>
    <property type="match status" value="1"/>
</dbReference>
<evidence type="ECO:0000256" key="1">
    <source>
        <dbReference type="ARBA" id="ARBA00023015"/>
    </source>
</evidence>
<name>A0A1C0YZH0_9BACL</name>
<evidence type="ECO:0000313" key="6">
    <source>
        <dbReference type="Proteomes" id="UP000093482"/>
    </source>
</evidence>
<dbReference type="Pfam" id="PF00196">
    <property type="entry name" value="GerE"/>
    <property type="match status" value="1"/>
</dbReference>
<sequence length="639" mass="74411">MHIVQDLITAYSEHIDLPIALVSTDGQIIYEANRFSALPKRDVTMCLALSSDLKYPMIVSATTQSDQVETFYLLSQPFTLQQCTYILIAGKYTLTESMQQNEHYQSKHSTDIPYMMDCLHNLLYVFMLKHEQEENLVISKDMKNVFYLFDDVSMQNLTTEQLLMKIVEKLYTLSNVDFIGFAQKKVNNTYEIRFVLGKGMDIMCGEQFYYGEGLLGQAFLKKSRFFWEKRQESVYPEFFTRHKIYPEQLYGIPLIDENEIDTIIFGGMFTEGKLHTTDVEILNNMILLMTQKNKVDVEIASLKKDRMIFMEWLNFVELVNENPHDKKMAMHLLNFCSVLNGGLACCVTMCNQTVVTLNTIDEQMRAQHQMFKAVKMKKPYFIEQTPHYLHFYLQDVGTYTIYFAESEFLYDEVAMITSVLKLFQLAGAAKHTEVEKSAVDYYYKAMKELNKASYDNATTAIELVTNLYNKELFDEQTYEYLCDVCKILPYSHSFLQQYVQHLPPISESAELATFEQKVIAFLDREIIGNNRFATLKHTPKEEEALQLALEEVNNVNLLHKTTKSAFQLKFQELIAITDVFQITHRENEVLMLLVEGYSNQEIAEKLHISAHTVKNHITNIYKKLDVTDRYQAMKKILKF</sequence>
<evidence type="ECO:0000259" key="4">
    <source>
        <dbReference type="PROSITE" id="PS50043"/>
    </source>
</evidence>
<dbReference type="SMART" id="SM00421">
    <property type="entry name" value="HTH_LUXR"/>
    <property type="match status" value="1"/>
</dbReference>
<keyword evidence="1" id="KW-0805">Transcription regulation</keyword>
<dbReference type="GO" id="GO:0006355">
    <property type="term" value="P:regulation of DNA-templated transcription"/>
    <property type="evidence" value="ECO:0007669"/>
    <property type="project" value="InterPro"/>
</dbReference>
<keyword evidence="3" id="KW-0804">Transcription</keyword>
<feature type="domain" description="HTH luxR-type" evidence="4">
    <location>
        <begin position="575"/>
        <end position="639"/>
    </location>
</feature>
<evidence type="ECO:0000256" key="3">
    <source>
        <dbReference type="ARBA" id="ARBA00023163"/>
    </source>
</evidence>
<dbReference type="InterPro" id="IPR000792">
    <property type="entry name" value="Tscrpt_reg_LuxR_C"/>
</dbReference>
<keyword evidence="2" id="KW-0238">DNA-binding</keyword>
<dbReference type="GO" id="GO:0003677">
    <property type="term" value="F:DNA binding"/>
    <property type="evidence" value="ECO:0007669"/>
    <property type="project" value="UniProtKB-KW"/>
</dbReference>
<dbReference type="PRINTS" id="PR00038">
    <property type="entry name" value="HTHLUXR"/>
</dbReference>
<dbReference type="CDD" id="cd06170">
    <property type="entry name" value="LuxR_C_like"/>
    <property type="match status" value="1"/>
</dbReference>
<dbReference type="SUPFAM" id="SSF46894">
    <property type="entry name" value="C-terminal effector domain of the bipartite response regulators"/>
    <property type="match status" value="1"/>
</dbReference>
<dbReference type="Proteomes" id="UP000093482">
    <property type="component" value="Unassembled WGS sequence"/>
</dbReference>
<organism evidence="5 6">
    <name type="scientific">Caryophanon latum</name>
    <dbReference type="NCBI Taxonomy" id="33977"/>
    <lineage>
        <taxon>Bacteria</taxon>
        <taxon>Bacillati</taxon>
        <taxon>Bacillota</taxon>
        <taxon>Bacilli</taxon>
        <taxon>Bacillales</taxon>
        <taxon>Caryophanaceae</taxon>
        <taxon>Caryophanon</taxon>
    </lineage>
</organism>
<dbReference type="InterPro" id="IPR036388">
    <property type="entry name" value="WH-like_DNA-bd_sf"/>
</dbReference>
<dbReference type="InterPro" id="IPR016032">
    <property type="entry name" value="Sig_transdc_resp-reg_C-effctor"/>
</dbReference>